<evidence type="ECO:0000313" key="1">
    <source>
        <dbReference type="EMBL" id="VDN23457.1"/>
    </source>
</evidence>
<evidence type="ECO:0000313" key="3">
    <source>
        <dbReference type="WBParaSite" id="GPUH_0001405701-mRNA-1"/>
    </source>
</evidence>
<organism evidence="3">
    <name type="scientific">Gongylonema pulchrum</name>
    <dbReference type="NCBI Taxonomy" id="637853"/>
    <lineage>
        <taxon>Eukaryota</taxon>
        <taxon>Metazoa</taxon>
        <taxon>Ecdysozoa</taxon>
        <taxon>Nematoda</taxon>
        <taxon>Chromadorea</taxon>
        <taxon>Rhabditida</taxon>
        <taxon>Spirurina</taxon>
        <taxon>Spiruromorpha</taxon>
        <taxon>Spiruroidea</taxon>
        <taxon>Gongylonematidae</taxon>
        <taxon>Gongylonema</taxon>
    </lineage>
</organism>
<gene>
    <name evidence="1" type="ORF">GPUH_LOCUS14042</name>
</gene>
<name>A0A183DZA1_9BILA</name>
<sequence length="247" mass="28255">MQFLLIPERPAVEIGSKNDGLFGVELLKNPAGFKLLNEKVRKRSFELVEKVLLIFTSNKIYQNFSEKNFFFTKFGYSSLVLQAVARGMNAVKVLNTRSDLYEALKNSMQLESDCLTDVDRRTVLLFLDDFEQSGVHLSQNKKEEFVRLSDEIFMTGAQFAHGAEQPVAVAPFYSKMYRTKRQLHGPNSLTVSRTTRRWSYATYYAHNDEQVSTFLGFLTYHGIFLTLGVPKSMCSLELEVTFAPLLK</sequence>
<reference evidence="3" key="1">
    <citation type="submission" date="2016-06" db="UniProtKB">
        <authorList>
            <consortium name="WormBaseParasite"/>
        </authorList>
    </citation>
    <scope>IDENTIFICATION</scope>
</reference>
<dbReference type="AlphaFoldDB" id="A0A183DZA1"/>
<dbReference type="WBParaSite" id="GPUH_0001405701-mRNA-1">
    <property type="protein sequence ID" value="GPUH_0001405701-mRNA-1"/>
    <property type="gene ID" value="GPUH_0001405701"/>
</dbReference>
<evidence type="ECO:0000313" key="2">
    <source>
        <dbReference type="Proteomes" id="UP000271098"/>
    </source>
</evidence>
<protein>
    <submittedName>
        <fullName evidence="3">VWA domain-containing protein</fullName>
    </submittedName>
</protein>
<dbReference type="EMBL" id="UYRT01080827">
    <property type="protein sequence ID" value="VDN23457.1"/>
    <property type="molecule type" value="Genomic_DNA"/>
</dbReference>
<accession>A0A183DZA1</accession>
<reference evidence="1 2" key="2">
    <citation type="submission" date="2018-11" db="EMBL/GenBank/DDBJ databases">
        <authorList>
            <consortium name="Pathogen Informatics"/>
        </authorList>
    </citation>
    <scope>NUCLEOTIDE SEQUENCE [LARGE SCALE GENOMIC DNA]</scope>
</reference>
<keyword evidence="2" id="KW-1185">Reference proteome</keyword>
<dbReference type="SUPFAM" id="SSF55486">
    <property type="entry name" value="Metalloproteases ('zincins'), catalytic domain"/>
    <property type="match status" value="1"/>
</dbReference>
<proteinExistence type="predicted"/>
<dbReference type="OrthoDB" id="17530at2759"/>
<dbReference type="Proteomes" id="UP000271098">
    <property type="component" value="Unassembled WGS sequence"/>
</dbReference>